<dbReference type="OrthoDB" id="9800350at2"/>
<dbReference type="AlphaFoldDB" id="A0A560FFN8"/>
<dbReference type="Proteomes" id="UP000319859">
    <property type="component" value="Unassembled WGS sequence"/>
</dbReference>
<protein>
    <submittedName>
        <fullName evidence="1">Uncharacterized protein</fullName>
    </submittedName>
</protein>
<sequence>MTARPKRDATAADRVRRYRQSTLGPRGIARVEVQAPVAAADALKAVAARWRQQFKLLPAAEPVLDRALSTINAPRPVPVDGPGLVALLLAPAPIEDWRPHVEAFFDEVSMGTLHDLVLSGVLTFEDLYRALRTWRLPDASNAAWITEMAALSLGRAAATHLGADRHTA</sequence>
<comment type="caution">
    <text evidence="1">The sequence shown here is derived from an EMBL/GenBank/DDBJ whole genome shotgun (WGS) entry which is preliminary data.</text>
</comment>
<accession>A0A560FFN8</accession>
<organism evidence="1 2">
    <name type="scientific">Nitrospirillum amazonense</name>
    <dbReference type="NCBI Taxonomy" id="28077"/>
    <lineage>
        <taxon>Bacteria</taxon>
        <taxon>Pseudomonadati</taxon>
        <taxon>Pseudomonadota</taxon>
        <taxon>Alphaproteobacteria</taxon>
        <taxon>Rhodospirillales</taxon>
        <taxon>Azospirillaceae</taxon>
        <taxon>Nitrospirillum</taxon>
    </lineage>
</organism>
<evidence type="ECO:0000313" key="2">
    <source>
        <dbReference type="Proteomes" id="UP000319859"/>
    </source>
</evidence>
<name>A0A560FFN8_9PROT</name>
<dbReference type="RefSeq" id="WP_145750523.1">
    <property type="nucleotide sequence ID" value="NZ_VITN01000007.1"/>
</dbReference>
<proteinExistence type="predicted"/>
<dbReference type="EMBL" id="VITN01000007">
    <property type="protein sequence ID" value="TWB20411.1"/>
    <property type="molecule type" value="Genomic_DNA"/>
</dbReference>
<gene>
    <name evidence="1" type="ORF">FBZ89_107122</name>
</gene>
<reference evidence="1 2" key="1">
    <citation type="submission" date="2019-06" db="EMBL/GenBank/DDBJ databases">
        <title>Genomic Encyclopedia of Type Strains, Phase IV (KMG-V): Genome sequencing to study the core and pangenomes of soil and plant-associated prokaryotes.</title>
        <authorList>
            <person name="Whitman W."/>
        </authorList>
    </citation>
    <scope>NUCLEOTIDE SEQUENCE [LARGE SCALE GENOMIC DNA]</scope>
    <source>
        <strain evidence="1 2">BR 11880</strain>
    </source>
</reference>
<evidence type="ECO:0000313" key="1">
    <source>
        <dbReference type="EMBL" id="TWB20411.1"/>
    </source>
</evidence>